<dbReference type="AlphaFoldDB" id="A0A2M4DRH3"/>
<organism evidence="2">
    <name type="scientific">Anopheles darlingi</name>
    <name type="common">Mosquito</name>
    <dbReference type="NCBI Taxonomy" id="43151"/>
    <lineage>
        <taxon>Eukaryota</taxon>
        <taxon>Metazoa</taxon>
        <taxon>Ecdysozoa</taxon>
        <taxon>Arthropoda</taxon>
        <taxon>Hexapoda</taxon>
        <taxon>Insecta</taxon>
        <taxon>Pterygota</taxon>
        <taxon>Neoptera</taxon>
        <taxon>Endopterygota</taxon>
        <taxon>Diptera</taxon>
        <taxon>Nematocera</taxon>
        <taxon>Culicoidea</taxon>
        <taxon>Culicidae</taxon>
        <taxon>Anophelinae</taxon>
        <taxon>Anopheles</taxon>
    </lineage>
</organism>
<feature type="signal peptide" evidence="1">
    <location>
        <begin position="1"/>
        <end position="19"/>
    </location>
</feature>
<evidence type="ECO:0000256" key="1">
    <source>
        <dbReference type="SAM" id="SignalP"/>
    </source>
</evidence>
<accession>A0A2M4DRH3</accession>
<reference evidence="2" key="1">
    <citation type="submission" date="2018-01" db="EMBL/GenBank/DDBJ databases">
        <title>An insight into the sialome of Amazonian anophelines.</title>
        <authorList>
            <person name="Ribeiro J.M."/>
            <person name="Scarpassa V."/>
            <person name="Calvo E."/>
        </authorList>
    </citation>
    <scope>NUCLEOTIDE SEQUENCE</scope>
</reference>
<feature type="chain" id="PRO_5014623798" evidence="1">
    <location>
        <begin position="20"/>
        <end position="71"/>
    </location>
</feature>
<keyword evidence="1" id="KW-0732">Signal</keyword>
<sequence>MFAIAVVVAIGSCCCCCSCRMAFLDPYEESIFVTPRASERESARFVLTLPMTSRHCRRRRRRPPPFCYTSR</sequence>
<evidence type="ECO:0000313" key="2">
    <source>
        <dbReference type="EMBL" id="MBW80121.1"/>
    </source>
</evidence>
<name>A0A2M4DRH3_ANODA</name>
<proteinExistence type="predicted"/>
<protein>
    <submittedName>
        <fullName evidence="2">Putative secreted protein</fullName>
    </submittedName>
</protein>
<dbReference type="EMBL" id="GGFL01015943">
    <property type="protein sequence ID" value="MBW80121.1"/>
    <property type="molecule type" value="Transcribed_RNA"/>
</dbReference>